<comment type="caution">
    <text evidence="1">The sequence shown here is derived from an EMBL/GenBank/DDBJ whole genome shotgun (WGS) entry which is preliminary data.</text>
</comment>
<dbReference type="Proteomes" id="UP000734271">
    <property type="component" value="Unassembled WGS sequence"/>
</dbReference>
<evidence type="ECO:0000313" key="2">
    <source>
        <dbReference type="Proteomes" id="UP000734271"/>
    </source>
</evidence>
<evidence type="ECO:0000313" key="1">
    <source>
        <dbReference type="EMBL" id="MBZ2386722.1"/>
    </source>
</evidence>
<gene>
    <name evidence="1" type="ORF">K8P03_05445</name>
</gene>
<name>A0ABS7SYZ2_9FIRM</name>
<proteinExistence type="predicted"/>
<reference evidence="1 2" key="1">
    <citation type="submission" date="2021-08" db="EMBL/GenBank/DDBJ databases">
        <title>FDA dAtabase for Regulatory Grade micrObial Sequences (FDA-ARGOS): Supporting development and validation of Infectious Disease Dx tests.</title>
        <authorList>
            <person name="Sproer C."/>
            <person name="Gronow S."/>
            <person name="Severitt S."/>
            <person name="Schroder I."/>
            <person name="Tallon L."/>
            <person name="Sadzewicz L."/>
            <person name="Zhao X."/>
            <person name="Boylan J."/>
            <person name="Ott S."/>
            <person name="Bowen H."/>
            <person name="Vavikolanu K."/>
            <person name="Hazen T."/>
            <person name="Aluvathingal J."/>
            <person name="Nadendla S."/>
            <person name="Lowell S."/>
            <person name="Myers T."/>
            <person name="Yan Y."/>
            <person name="Sichtig H."/>
        </authorList>
    </citation>
    <scope>NUCLEOTIDE SEQUENCE [LARGE SCALE GENOMIC DNA]</scope>
    <source>
        <strain evidence="1 2">FDAARGOS_1460</strain>
    </source>
</reference>
<dbReference type="Pfam" id="PF11148">
    <property type="entry name" value="DUF2922"/>
    <property type="match status" value="1"/>
</dbReference>
<dbReference type="InterPro" id="IPR021321">
    <property type="entry name" value="DUF2922"/>
</dbReference>
<dbReference type="EMBL" id="JAIPME010000002">
    <property type="protein sequence ID" value="MBZ2386722.1"/>
    <property type="molecule type" value="Genomic_DNA"/>
</dbReference>
<sequence>MKKTIKRKLKLYFKDADNTQRTVSIDYPKDNYQDADVKAAMDKIVKSGVLETKKGKVTTKANAEMETIEKSPFDVTKA</sequence>
<protein>
    <submittedName>
        <fullName evidence="1">DUF2922 domain-containing protein</fullName>
    </submittedName>
</protein>
<keyword evidence="2" id="KW-1185">Reference proteome</keyword>
<dbReference type="RefSeq" id="WP_223419082.1">
    <property type="nucleotide sequence ID" value="NZ_JAIPME010000002.1"/>
</dbReference>
<organism evidence="1 2">
    <name type="scientific">Anaerococcus murdochii</name>
    <dbReference type="NCBI Taxonomy" id="411577"/>
    <lineage>
        <taxon>Bacteria</taxon>
        <taxon>Bacillati</taxon>
        <taxon>Bacillota</taxon>
        <taxon>Tissierellia</taxon>
        <taxon>Tissierellales</taxon>
        <taxon>Peptoniphilaceae</taxon>
        <taxon>Anaerococcus</taxon>
    </lineage>
</organism>
<accession>A0ABS7SYZ2</accession>